<dbReference type="InterPro" id="IPR036890">
    <property type="entry name" value="HATPase_C_sf"/>
</dbReference>
<keyword evidence="9" id="KW-1185">Reference proteome</keyword>
<dbReference type="RefSeq" id="WP_215236649.1">
    <property type="nucleotide sequence ID" value="NZ_CAJRAU010000013.1"/>
</dbReference>
<dbReference type="InterPro" id="IPR052162">
    <property type="entry name" value="Sensor_kinase/Photoreceptor"/>
</dbReference>
<feature type="domain" description="Histidine kinase" evidence="6">
    <location>
        <begin position="151"/>
        <end position="364"/>
    </location>
</feature>
<dbReference type="Pfam" id="PF08447">
    <property type="entry name" value="PAS_3"/>
    <property type="match status" value="1"/>
</dbReference>
<dbReference type="InterPro" id="IPR005467">
    <property type="entry name" value="His_kinase_dom"/>
</dbReference>
<dbReference type="Gene3D" id="3.30.450.20">
    <property type="entry name" value="PAS domain"/>
    <property type="match status" value="1"/>
</dbReference>
<dbReference type="Gene3D" id="3.30.565.10">
    <property type="entry name" value="Histidine kinase-like ATPase, C-terminal domain"/>
    <property type="match status" value="1"/>
</dbReference>
<evidence type="ECO:0000259" key="7">
    <source>
        <dbReference type="PROSITE" id="PS50112"/>
    </source>
</evidence>
<evidence type="ECO:0000256" key="5">
    <source>
        <dbReference type="ARBA" id="ARBA00022777"/>
    </source>
</evidence>
<keyword evidence="5" id="KW-0418">Kinase</keyword>
<dbReference type="PROSITE" id="PS50112">
    <property type="entry name" value="PAS"/>
    <property type="match status" value="1"/>
</dbReference>
<evidence type="ECO:0000256" key="1">
    <source>
        <dbReference type="ARBA" id="ARBA00000085"/>
    </source>
</evidence>
<dbReference type="SMART" id="SM00387">
    <property type="entry name" value="HATPase_c"/>
    <property type="match status" value="1"/>
</dbReference>
<dbReference type="SUPFAM" id="SSF55874">
    <property type="entry name" value="ATPase domain of HSP90 chaperone/DNA topoisomerase II/histidine kinase"/>
    <property type="match status" value="1"/>
</dbReference>
<dbReference type="CDD" id="cd00082">
    <property type="entry name" value="HisKA"/>
    <property type="match status" value="1"/>
</dbReference>
<keyword evidence="4 8" id="KW-0808">Transferase</keyword>
<evidence type="ECO:0000256" key="4">
    <source>
        <dbReference type="ARBA" id="ARBA00022679"/>
    </source>
</evidence>
<evidence type="ECO:0000313" key="9">
    <source>
        <dbReference type="Proteomes" id="UP000679725"/>
    </source>
</evidence>
<protein>
    <recommendedName>
        <fullName evidence="2">histidine kinase</fullName>
        <ecNumber evidence="2">2.7.13.3</ecNumber>
    </recommendedName>
</protein>
<dbReference type="InterPro" id="IPR000014">
    <property type="entry name" value="PAS"/>
</dbReference>
<reference evidence="8 9" key="1">
    <citation type="submission" date="2021-04" db="EMBL/GenBank/DDBJ databases">
        <authorList>
            <person name="Rodrigo-Torres L."/>
            <person name="Arahal R. D."/>
            <person name="Lucena T."/>
        </authorList>
    </citation>
    <scope>NUCLEOTIDE SEQUENCE [LARGE SCALE GENOMIC DNA]</scope>
    <source>
        <strain evidence="8 9">CECT 9623</strain>
    </source>
</reference>
<accession>A0ABN7RF33</accession>
<dbReference type="Gene3D" id="1.10.287.130">
    <property type="match status" value="1"/>
</dbReference>
<dbReference type="SMART" id="SM00091">
    <property type="entry name" value="PAS"/>
    <property type="match status" value="1"/>
</dbReference>
<dbReference type="CDD" id="cd00130">
    <property type="entry name" value="PAS"/>
    <property type="match status" value="1"/>
</dbReference>
<evidence type="ECO:0000313" key="8">
    <source>
        <dbReference type="EMBL" id="CAG5074742.1"/>
    </source>
</evidence>
<feature type="domain" description="PAS" evidence="7">
    <location>
        <begin position="33"/>
        <end position="68"/>
    </location>
</feature>
<comment type="caution">
    <text evidence="8">The sequence shown here is derived from an EMBL/GenBank/DDBJ whole genome shotgun (WGS) entry which is preliminary data.</text>
</comment>
<evidence type="ECO:0000259" key="6">
    <source>
        <dbReference type="PROSITE" id="PS50109"/>
    </source>
</evidence>
<dbReference type="InterPro" id="IPR035965">
    <property type="entry name" value="PAS-like_dom_sf"/>
</dbReference>
<dbReference type="EMBL" id="CAJRAU010000013">
    <property type="protein sequence ID" value="CAG5074742.1"/>
    <property type="molecule type" value="Genomic_DNA"/>
</dbReference>
<proteinExistence type="predicted"/>
<dbReference type="InterPro" id="IPR003661">
    <property type="entry name" value="HisK_dim/P_dom"/>
</dbReference>
<dbReference type="PANTHER" id="PTHR43304">
    <property type="entry name" value="PHYTOCHROME-LIKE PROTEIN CPH1"/>
    <property type="match status" value="1"/>
</dbReference>
<keyword evidence="3" id="KW-0597">Phosphoprotein</keyword>
<dbReference type="NCBIfam" id="TIGR00229">
    <property type="entry name" value="sensory_box"/>
    <property type="match status" value="1"/>
</dbReference>
<comment type="catalytic activity">
    <reaction evidence="1">
        <text>ATP + protein L-histidine = ADP + protein N-phospho-L-histidine.</text>
        <dbReference type="EC" id="2.7.13.3"/>
    </reaction>
</comment>
<organism evidence="8 9">
    <name type="scientific">Dyadobacter linearis</name>
    <dbReference type="NCBI Taxonomy" id="2823330"/>
    <lineage>
        <taxon>Bacteria</taxon>
        <taxon>Pseudomonadati</taxon>
        <taxon>Bacteroidota</taxon>
        <taxon>Cytophagia</taxon>
        <taxon>Cytophagales</taxon>
        <taxon>Spirosomataceae</taxon>
        <taxon>Dyadobacter</taxon>
    </lineage>
</organism>
<gene>
    <name evidence="8" type="primary">sasA_27</name>
    <name evidence="8" type="ORF">DYBT9623_05430</name>
</gene>
<evidence type="ECO:0000256" key="3">
    <source>
        <dbReference type="ARBA" id="ARBA00022553"/>
    </source>
</evidence>
<name>A0ABN7RF33_9BACT</name>
<dbReference type="InterPro" id="IPR013655">
    <property type="entry name" value="PAS_fold_3"/>
</dbReference>
<dbReference type="PANTHER" id="PTHR43304:SF1">
    <property type="entry name" value="PAC DOMAIN-CONTAINING PROTEIN"/>
    <property type="match status" value="1"/>
</dbReference>
<dbReference type="InterPro" id="IPR003594">
    <property type="entry name" value="HATPase_dom"/>
</dbReference>
<dbReference type="SUPFAM" id="SSF47384">
    <property type="entry name" value="Homodimeric domain of signal transducing histidine kinase"/>
    <property type="match status" value="1"/>
</dbReference>
<dbReference type="SUPFAM" id="SSF55785">
    <property type="entry name" value="PYP-like sensor domain (PAS domain)"/>
    <property type="match status" value="1"/>
</dbReference>
<sequence>MEPASILTTNEKPIDKELFFEVSADLLCIAGFDGFFKEINPAVSNLLGYSLEELLSSPIDSFIHPEDRHITSQYRENLKNNIPLLNYENRYLTKNGEVVWLSWNSIPRYEEKLVYAIAKNITHLKLLEKDRNVLIASLTRINRDLKQLTYTTSHDLRSPVSNLLSVFDLMDTSVITDQETIQLLGILKSAAESLKDTLNSYVDVLMKNDLLNITMEELDIEESLDKVRNSLRSLIENSKATFDVDFSEARSVTYNRAYLESTFLNLITNSIKYAIPGKPPQIFVASRKLIRSTQLIYSDRGLGFDMPAVNDKIFGLNQTFHNHADGKGVGLYLIYNQITNLGGSISLESEPNQGAKFSLTFRDR</sequence>
<dbReference type="Pfam" id="PF02518">
    <property type="entry name" value="HATPase_c"/>
    <property type="match status" value="1"/>
</dbReference>
<evidence type="ECO:0000256" key="2">
    <source>
        <dbReference type="ARBA" id="ARBA00012438"/>
    </source>
</evidence>
<dbReference type="Proteomes" id="UP000679725">
    <property type="component" value="Unassembled WGS sequence"/>
</dbReference>
<dbReference type="GO" id="GO:0016740">
    <property type="term" value="F:transferase activity"/>
    <property type="evidence" value="ECO:0007669"/>
    <property type="project" value="UniProtKB-KW"/>
</dbReference>
<dbReference type="EC" id="2.7.13.3" evidence="2"/>
<dbReference type="InterPro" id="IPR036097">
    <property type="entry name" value="HisK_dim/P_sf"/>
</dbReference>
<dbReference type="PROSITE" id="PS50109">
    <property type="entry name" value="HIS_KIN"/>
    <property type="match status" value="1"/>
</dbReference>